<dbReference type="Gene3D" id="1.10.10.60">
    <property type="entry name" value="Homeodomain-like"/>
    <property type="match status" value="2"/>
</dbReference>
<feature type="transmembrane region" description="Helical" evidence="5">
    <location>
        <begin position="30"/>
        <end position="55"/>
    </location>
</feature>
<dbReference type="InterPro" id="IPR041522">
    <property type="entry name" value="CdaR_GGDEF"/>
</dbReference>
<keyword evidence="5" id="KW-0472">Membrane</keyword>
<dbReference type="PROSITE" id="PS01124">
    <property type="entry name" value="HTH_ARAC_FAMILY_2"/>
    <property type="match status" value="1"/>
</dbReference>
<reference evidence="7 8" key="2">
    <citation type="journal article" date="2011" name="J. Bacteriol.">
        <title>Complete genome sequences for the anaerobic, extremely thermophilic plant biomass-degrading bacteria Caldicellulosiruptor hydrothermalis, Caldicellulosiruptor kristjanssonii, Caldicellulosiruptor kronotskyensis, Caldicellulosiruptor owensenis, and Caldicellulosiruptor lactoaceticus.</title>
        <authorList>
            <person name="Blumer-Schuette S.E."/>
            <person name="Ozdemir I."/>
            <person name="Mistry D."/>
            <person name="Lucas S."/>
            <person name="Lapidus A."/>
            <person name="Cheng J.F."/>
            <person name="Goodwin L.A."/>
            <person name="Pitluck S."/>
            <person name="Land M.L."/>
            <person name="Hauser L.J."/>
            <person name="Woyke T."/>
            <person name="Mikhailova N."/>
            <person name="Pati A."/>
            <person name="Kyrpides N.C."/>
            <person name="Ivanova N."/>
            <person name="Detter J.C."/>
            <person name="Walston-Davenport K."/>
            <person name="Han S."/>
            <person name="Adams M.W."/>
            <person name="Kelly R.M."/>
        </authorList>
    </citation>
    <scope>NUCLEOTIDE SEQUENCE [LARGE SCALE GENOMIC DNA]</scope>
    <source>
        <strain evidence="8">DSM 18902 / VKM B-2412 / 2002</strain>
    </source>
</reference>
<evidence type="ECO:0000256" key="3">
    <source>
        <dbReference type="ARBA" id="ARBA00023163"/>
    </source>
</evidence>
<evidence type="ECO:0000313" key="8">
    <source>
        <dbReference type="Proteomes" id="UP000006835"/>
    </source>
</evidence>
<keyword evidence="2" id="KW-0238">DNA-binding</keyword>
<keyword evidence="1" id="KW-0805">Transcription regulation</keyword>
<dbReference type="KEGG" id="ckn:Calkro_0625"/>
<dbReference type="InterPro" id="IPR009057">
    <property type="entry name" value="Homeodomain-like_sf"/>
</dbReference>
<dbReference type="AlphaFoldDB" id="E4SEN2"/>
<evidence type="ECO:0000313" key="7">
    <source>
        <dbReference type="EMBL" id="ADQ45519.1"/>
    </source>
</evidence>
<evidence type="ECO:0000256" key="4">
    <source>
        <dbReference type="SAM" id="Coils"/>
    </source>
</evidence>
<evidence type="ECO:0000259" key="6">
    <source>
        <dbReference type="PROSITE" id="PS01124"/>
    </source>
</evidence>
<dbReference type="InterPro" id="IPR018060">
    <property type="entry name" value="HTH_AraC"/>
</dbReference>
<feature type="transmembrane region" description="Helical" evidence="5">
    <location>
        <begin position="321"/>
        <end position="342"/>
    </location>
</feature>
<name>E4SEN2_CALK2</name>
<proteinExistence type="predicted"/>
<accession>E4SEN2</accession>
<dbReference type="Proteomes" id="UP000006835">
    <property type="component" value="Chromosome"/>
</dbReference>
<dbReference type="Pfam" id="PF12833">
    <property type="entry name" value="HTH_18"/>
    <property type="match status" value="1"/>
</dbReference>
<reference key="1">
    <citation type="submission" date="2010-11" db="EMBL/GenBank/DDBJ databases">
        <title>Complete sequence of Caldicellulosiruptor kronotskyensis 2002.</title>
        <authorList>
            <consortium name="US DOE Joint Genome Institute"/>
            <person name="Lucas S."/>
            <person name="Copeland A."/>
            <person name="Lapidus A."/>
            <person name="Cheng J.-F."/>
            <person name="Bruce D."/>
            <person name="Goodwin L."/>
            <person name="Pitluck S."/>
            <person name="Davenport K."/>
            <person name="Detter J.C."/>
            <person name="Han C."/>
            <person name="Tapia R."/>
            <person name="Land M."/>
            <person name="Hauser L."/>
            <person name="Jeffries C."/>
            <person name="Kyrpides N."/>
            <person name="Ivanova N."/>
            <person name="Mikhailova N."/>
            <person name="Blumer-Schuette S.E."/>
            <person name="Kelly R.M."/>
            <person name="Woyke T."/>
        </authorList>
    </citation>
    <scope>NUCLEOTIDE SEQUENCE</scope>
    <source>
        <strain>2002</strain>
    </source>
</reference>
<dbReference type="SUPFAM" id="SSF46689">
    <property type="entry name" value="Homeodomain-like"/>
    <property type="match status" value="2"/>
</dbReference>
<protein>
    <submittedName>
        <fullName evidence="7">Transcriptional regulator, AraC family</fullName>
    </submittedName>
</protein>
<dbReference type="HOGENOM" id="CLU_019175_1_0_9"/>
<keyword evidence="8" id="KW-1185">Reference proteome</keyword>
<dbReference type="EMBL" id="CP002330">
    <property type="protein sequence ID" value="ADQ45519.1"/>
    <property type="molecule type" value="Genomic_DNA"/>
</dbReference>
<dbReference type="Pfam" id="PF17853">
    <property type="entry name" value="GGDEF_2"/>
    <property type="match status" value="1"/>
</dbReference>
<keyword evidence="3" id="KW-0804">Transcription</keyword>
<dbReference type="PATRIC" id="fig|632348.3.peg.667"/>
<keyword evidence="4" id="KW-0175">Coiled coil</keyword>
<evidence type="ECO:0000256" key="1">
    <source>
        <dbReference type="ARBA" id="ARBA00023015"/>
    </source>
</evidence>
<evidence type="ECO:0000256" key="5">
    <source>
        <dbReference type="SAM" id="Phobius"/>
    </source>
</evidence>
<organism evidence="7 8">
    <name type="scientific">Caldicellulosiruptor kronotskyensis (strain DSM 18902 / VKM B-2412 / 2002)</name>
    <dbReference type="NCBI Taxonomy" id="632348"/>
    <lineage>
        <taxon>Bacteria</taxon>
        <taxon>Bacillati</taxon>
        <taxon>Bacillota</taxon>
        <taxon>Bacillota incertae sedis</taxon>
        <taxon>Caldicellulosiruptorales</taxon>
        <taxon>Caldicellulosiruptoraceae</taxon>
        <taxon>Caldicellulosiruptor</taxon>
    </lineage>
</organism>
<feature type="domain" description="HTH araC/xylS-type" evidence="6">
    <location>
        <begin position="686"/>
        <end position="785"/>
    </location>
</feature>
<dbReference type="SMART" id="SM00342">
    <property type="entry name" value="HTH_ARAC"/>
    <property type="match status" value="1"/>
</dbReference>
<feature type="coiled-coil region" evidence="4">
    <location>
        <begin position="362"/>
        <end position="393"/>
    </location>
</feature>
<sequence>MRQGYKDRGITILIMLFKKFKESFVFKRFLISYISILLIPLLLSLIVFNTSVAVVQKNSVNSTLFLLNQLKNLIDSRIEKIDEIAIKMAYDSKLQWISSLNKPTEGSPDIYWFWEYYNNFCKIVSNLKDELDISLLVALKHNDTIYYNSVLYFGMNDFYNNNFKYEKMSFKEWYTYLFSRFHYKDFLPKSNVVVDGIKKEVITYVYSFPFWKKRNPDGVIAIFIDESKIQNLLREIVENLKGNAYILSEEGKVISSYSTNLTMLNNINSLNFEKSEGSMVVQINRSKVIRTYVKSQLNNWIYVAEFPIEVVMKEVYFLRKVTIIVLLVALFLGFIFSIIFAYRNEKPISEILSILKRARPALNKDEKEFEFIKKEISNLLQSEIELSKRLENQQFILKEIFFERLLYGHYDDKSKIEKLMKYLNFDIDSKRFSVAIIRILKEYQKATKSILNELDLYRISIEEILKRNFEGPIYIHTISENEVSILVGFDIENDEEVKKQTKDLFETIQREITEKYSITPLIVLGRTCSSLFDVQYAFLDAKELLENISLKYEEIENNIICADEWQKSDVIYYPLEIEEKIISLTLAGRVGEIKSILDMLFEKNFRENNLSKNLKIIFLNELLATFIKVLNRCDSSIASTLELKQLFVTKEKQDLEAVFEEIAKKFFEISKIMDQNKKSHNEKLLEKILDFIHSNLYNSQMSISFVASQFDLSNSYFSFFFKEQTGMKFSDYIEKLRIEKACELLRKGKYNIDEVAKMVGYTNAHTFRRAFKKVIGILPSEFCERLREV</sequence>
<dbReference type="PANTHER" id="PTHR43280">
    <property type="entry name" value="ARAC-FAMILY TRANSCRIPTIONAL REGULATOR"/>
    <property type="match status" value="1"/>
</dbReference>
<dbReference type="GO" id="GO:0003700">
    <property type="term" value="F:DNA-binding transcription factor activity"/>
    <property type="evidence" value="ECO:0007669"/>
    <property type="project" value="InterPro"/>
</dbReference>
<evidence type="ECO:0000256" key="2">
    <source>
        <dbReference type="ARBA" id="ARBA00023125"/>
    </source>
</evidence>
<keyword evidence="5" id="KW-0812">Transmembrane</keyword>
<dbReference type="Gene3D" id="3.30.450.20">
    <property type="entry name" value="PAS domain"/>
    <property type="match status" value="1"/>
</dbReference>
<gene>
    <name evidence="7" type="ordered locus">Calkro_0625</name>
</gene>
<keyword evidence="5" id="KW-1133">Transmembrane helix</keyword>
<dbReference type="PANTHER" id="PTHR43280:SF10">
    <property type="entry name" value="REGULATORY PROTEIN POCR"/>
    <property type="match status" value="1"/>
</dbReference>
<dbReference type="GO" id="GO:0043565">
    <property type="term" value="F:sequence-specific DNA binding"/>
    <property type="evidence" value="ECO:0007669"/>
    <property type="project" value="InterPro"/>
</dbReference>